<dbReference type="GO" id="GO:0008253">
    <property type="term" value="F:5'-nucleotidase activity"/>
    <property type="evidence" value="ECO:0007669"/>
    <property type="project" value="UniProtKB-UniRule"/>
</dbReference>
<feature type="binding site" evidence="7">
    <location>
        <position position="8"/>
    </location>
    <ligand>
        <name>a divalent metal cation</name>
        <dbReference type="ChEBI" id="CHEBI:60240"/>
    </ligand>
</feature>
<dbReference type="InterPro" id="IPR030048">
    <property type="entry name" value="SurE"/>
</dbReference>
<dbReference type="GO" id="GO:0004309">
    <property type="term" value="F:exopolyphosphatase activity"/>
    <property type="evidence" value="ECO:0007669"/>
    <property type="project" value="TreeGrafter"/>
</dbReference>
<keyword evidence="4 7" id="KW-0479">Metal-binding</keyword>
<reference evidence="9 10" key="1">
    <citation type="submission" date="2010-08" db="EMBL/GenBank/DDBJ databases">
        <authorList>
            <person name="Weinstock G."/>
            <person name="Sodergren E."/>
            <person name="Clifton S."/>
            <person name="Fulton L."/>
            <person name="Fulton B."/>
            <person name="Courtney L."/>
            <person name="Fronick C."/>
            <person name="Harrison M."/>
            <person name="Strong C."/>
            <person name="Farmer C."/>
            <person name="Delahaunty K."/>
            <person name="Markovic C."/>
            <person name="Hall O."/>
            <person name="Minx P."/>
            <person name="Tomlinson C."/>
            <person name="Mitreva M."/>
            <person name="Hou S."/>
            <person name="Chen J."/>
            <person name="Wollam A."/>
            <person name="Pepin K.H."/>
            <person name="Johnson M."/>
            <person name="Bhonagiri V."/>
            <person name="Zhang X."/>
            <person name="Suruliraj S."/>
            <person name="Warren W."/>
            <person name="Chinwalla A."/>
            <person name="Mardis E.R."/>
            <person name="Wilson R.K."/>
        </authorList>
    </citation>
    <scope>NUCLEOTIDE SEQUENCE [LARGE SCALE GENOMIC DNA]</scope>
    <source>
        <strain evidence="9 10">F0359</strain>
    </source>
</reference>
<feature type="binding site" evidence="7">
    <location>
        <position position="9"/>
    </location>
    <ligand>
        <name>a divalent metal cation</name>
        <dbReference type="ChEBI" id="CHEBI:60240"/>
    </ligand>
</feature>
<dbReference type="STRING" id="706434.HMPREF9429_00412"/>
<evidence type="ECO:0000256" key="7">
    <source>
        <dbReference type="HAMAP-Rule" id="MF_00060"/>
    </source>
</evidence>
<dbReference type="HAMAP" id="MF_00060">
    <property type="entry name" value="SurE"/>
    <property type="match status" value="1"/>
</dbReference>
<evidence type="ECO:0000256" key="4">
    <source>
        <dbReference type="ARBA" id="ARBA00022723"/>
    </source>
</evidence>
<keyword evidence="5 7" id="KW-0547">Nucleotide-binding</keyword>
<comment type="similarity">
    <text evidence="2 7">Belongs to the SurE nucleotidase family.</text>
</comment>
<dbReference type="OrthoDB" id="9780815at2"/>
<dbReference type="PANTHER" id="PTHR30457">
    <property type="entry name" value="5'-NUCLEOTIDASE SURE"/>
    <property type="match status" value="1"/>
</dbReference>
<gene>
    <name evidence="7" type="primary">surE</name>
    <name evidence="9" type="ORF">HMPREF9429_00412</name>
</gene>
<comment type="caution">
    <text evidence="9">The sequence shown here is derived from an EMBL/GenBank/DDBJ whole genome shotgun (WGS) entry which is preliminary data.</text>
</comment>
<dbReference type="eggNOG" id="COG0496">
    <property type="taxonomic scope" value="Bacteria"/>
</dbReference>
<feature type="binding site" evidence="7">
    <location>
        <position position="98"/>
    </location>
    <ligand>
        <name>a divalent metal cation</name>
        <dbReference type="ChEBI" id="CHEBI:60240"/>
    </ligand>
</feature>
<dbReference type="Gene3D" id="3.40.1210.10">
    <property type="entry name" value="Survival protein SurE-like phosphatase/nucleotidase"/>
    <property type="match status" value="1"/>
</dbReference>
<dbReference type="PANTHER" id="PTHR30457:SF12">
    <property type="entry name" value="5'_3'-NUCLEOTIDASE SURE"/>
    <property type="match status" value="1"/>
</dbReference>
<evidence type="ECO:0000256" key="3">
    <source>
        <dbReference type="ARBA" id="ARBA00022490"/>
    </source>
</evidence>
<accession>E2ZAF5</accession>
<evidence type="ECO:0000313" key="10">
    <source>
        <dbReference type="Proteomes" id="UP000003195"/>
    </source>
</evidence>
<protein>
    <recommendedName>
        <fullName evidence="7">5'-nucleotidase SurE</fullName>
        <ecNumber evidence="7">3.1.3.5</ecNumber>
    </recommendedName>
    <alternativeName>
        <fullName evidence="7">Nucleoside 5'-monophosphate phosphohydrolase</fullName>
    </alternativeName>
</protein>
<evidence type="ECO:0000256" key="2">
    <source>
        <dbReference type="ARBA" id="ARBA00011062"/>
    </source>
</evidence>
<dbReference type="EC" id="3.1.3.5" evidence="7"/>
<sequence>MHILLTNDDGITAKGLSILEEVVATVADKVTVVAPEGQRSAASHAMSINKDLYLKRIASPLHNVTKYSLDGTPVDCVKTAMEFILKKDRPDLIISGINNGYNLGSDVLYSGTVSAAMEGPYYLTPAVAVSIGKMNEGRARQTAKLVMQLIERVIFTGKFPGILNVNVPEKKGDICLENVVVAPQTVQFYKNVIVEKKDENGDSCIRIVGDIDMSTAPTFSDIANIKAGKITVTPLRWQQTATAAMETGDRLIFHKY</sequence>
<comment type="catalytic activity">
    <reaction evidence="1 7">
        <text>a ribonucleoside 5'-phosphate + H2O = a ribonucleoside + phosphate</text>
        <dbReference type="Rhea" id="RHEA:12484"/>
        <dbReference type="ChEBI" id="CHEBI:15377"/>
        <dbReference type="ChEBI" id="CHEBI:18254"/>
        <dbReference type="ChEBI" id="CHEBI:43474"/>
        <dbReference type="ChEBI" id="CHEBI:58043"/>
        <dbReference type="EC" id="3.1.3.5"/>
    </reaction>
</comment>
<dbReference type="NCBIfam" id="TIGR00087">
    <property type="entry name" value="surE"/>
    <property type="match status" value="1"/>
</dbReference>
<dbReference type="Proteomes" id="UP000003195">
    <property type="component" value="Unassembled WGS sequence"/>
</dbReference>
<organism evidence="9 10">
    <name type="scientific">Megasphaera micronuciformis F0359</name>
    <dbReference type="NCBI Taxonomy" id="706434"/>
    <lineage>
        <taxon>Bacteria</taxon>
        <taxon>Bacillati</taxon>
        <taxon>Bacillota</taxon>
        <taxon>Negativicutes</taxon>
        <taxon>Veillonellales</taxon>
        <taxon>Veillonellaceae</taxon>
        <taxon>Megasphaera</taxon>
    </lineage>
</organism>
<dbReference type="GO" id="GO:0046872">
    <property type="term" value="F:metal ion binding"/>
    <property type="evidence" value="ECO:0007669"/>
    <property type="project" value="UniProtKB-UniRule"/>
</dbReference>
<dbReference type="EMBL" id="AECS01000011">
    <property type="protein sequence ID" value="EFQ04666.1"/>
    <property type="molecule type" value="Genomic_DNA"/>
</dbReference>
<dbReference type="AlphaFoldDB" id="E2ZAF5"/>
<dbReference type="Pfam" id="PF01975">
    <property type="entry name" value="SurE"/>
    <property type="match status" value="1"/>
</dbReference>
<dbReference type="InterPro" id="IPR036523">
    <property type="entry name" value="SurE-like_sf"/>
</dbReference>
<dbReference type="GO" id="GO:0008254">
    <property type="term" value="F:3'-nucleotidase activity"/>
    <property type="evidence" value="ECO:0007669"/>
    <property type="project" value="TreeGrafter"/>
</dbReference>
<evidence type="ECO:0000259" key="8">
    <source>
        <dbReference type="Pfam" id="PF01975"/>
    </source>
</evidence>
<dbReference type="InterPro" id="IPR002828">
    <property type="entry name" value="SurE-like_Pase/nucleotidase"/>
</dbReference>
<evidence type="ECO:0000256" key="5">
    <source>
        <dbReference type="ARBA" id="ARBA00022741"/>
    </source>
</evidence>
<name>E2ZAF5_9FIRM</name>
<dbReference type="GO" id="GO:0005737">
    <property type="term" value="C:cytoplasm"/>
    <property type="evidence" value="ECO:0007669"/>
    <property type="project" value="UniProtKB-SubCell"/>
</dbReference>
<feature type="binding site" evidence="7">
    <location>
        <position position="40"/>
    </location>
    <ligand>
        <name>a divalent metal cation</name>
        <dbReference type="ChEBI" id="CHEBI:60240"/>
    </ligand>
</feature>
<proteinExistence type="inferred from homology"/>
<feature type="domain" description="Survival protein SurE-like phosphatase/nucleotidase" evidence="8">
    <location>
        <begin position="3"/>
        <end position="173"/>
    </location>
</feature>
<comment type="subcellular location">
    <subcellularLocation>
        <location evidence="7">Cytoplasm</location>
    </subcellularLocation>
</comment>
<dbReference type="GO" id="GO:0000166">
    <property type="term" value="F:nucleotide binding"/>
    <property type="evidence" value="ECO:0007669"/>
    <property type="project" value="UniProtKB-KW"/>
</dbReference>
<dbReference type="SUPFAM" id="SSF64167">
    <property type="entry name" value="SurE-like"/>
    <property type="match status" value="1"/>
</dbReference>
<dbReference type="HOGENOM" id="CLU_045192_1_0_9"/>
<evidence type="ECO:0000256" key="6">
    <source>
        <dbReference type="ARBA" id="ARBA00022801"/>
    </source>
</evidence>
<keyword evidence="6 7" id="KW-0378">Hydrolase</keyword>
<dbReference type="RefSeq" id="WP_006941236.1">
    <property type="nucleotide sequence ID" value="NZ_GL538185.1"/>
</dbReference>
<keyword evidence="3 7" id="KW-0963">Cytoplasm</keyword>
<evidence type="ECO:0000256" key="1">
    <source>
        <dbReference type="ARBA" id="ARBA00000815"/>
    </source>
</evidence>
<comment type="cofactor">
    <cofactor evidence="7">
        <name>a divalent metal cation</name>
        <dbReference type="ChEBI" id="CHEBI:60240"/>
    </cofactor>
    <text evidence="7">Binds 1 divalent metal cation per subunit.</text>
</comment>
<comment type="function">
    <text evidence="7">Nucleotidase that shows phosphatase activity on nucleoside 5'-monophosphates.</text>
</comment>
<keyword evidence="10" id="KW-1185">Reference proteome</keyword>
<evidence type="ECO:0000313" key="9">
    <source>
        <dbReference type="EMBL" id="EFQ04666.1"/>
    </source>
</evidence>